<keyword evidence="3" id="KW-0479">Metal-binding</keyword>
<dbReference type="Pfam" id="PF07687">
    <property type="entry name" value="M20_dimer"/>
    <property type="match status" value="1"/>
</dbReference>
<dbReference type="Gene3D" id="3.40.630.10">
    <property type="entry name" value="Zn peptidases"/>
    <property type="match status" value="1"/>
</dbReference>
<dbReference type="InterPro" id="IPR002933">
    <property type="entry name" value="Peptidase_M20"/>
</dbReference>
<evidence type="ECO:0000256" key="1">
    <source>
        <dbReference type="ARBA" id="ARBA00001947"/>
    </source>
</evidence>
<dbReference type="PROSITE" id="PS00758">
    <property type="entry name" value="ARGE_DAPE_CPG2_1"/>
    <property type="match status" value="1"/>
</dbReference>
<keyword evidence="4 7" id="KW-0378">Hydrolase</keyword>
<dbReference type="PROSITE" id="PS00759">
    <property type="entry name" value="ARGE_DAPE_CPG2_2"/>
    <property type="match status" value="1"/>
</dbReference>
<protein>
    <submittedName>
        <fullName evidence="7">Succinyl-diaminopimelate desuccinylase</fullName>
        <ecNumber evidence="7">3.5.1.18</ecNumber>
    </submittedName>
</protein>
<dbReference type="InterPro" id="IPR001261">
    <property type="entry name" value="ArgE/DapE_CS"/>
</dbReference>
<feature type="domain" description="Peptidase M20 dimerisation" evidence="6">
    <location>
        <begin position="173"/>
        <end position="271"/>
    </location>
</feature>
<comment type="caution">
    <text evidence="7">The sequence shown here is derived from an EMBL/GenBank/DDBJ whole genome shotgun (WGS) entry which is preliminary data.</text>
</comment>
<dbReference type="RefSeq" id="WP_354196097.1">
    <property type="nucleotide sequence ID" value="NZ_JBEPML010000010.1"/>
</dbReference>
<evidence type="ECO:0000256" key="5">
    <source>
        <dbReference type="ARBA" id="ARBA00022833"/>
    </source>
</evidence>
<evidence type="ECO:0000256" key="3">
    <source>
        <dbReference type="ARBA" id="ARBA00022723"/>
    </source>
</evidence>
<dbReference type="InterPro" id="IPR036264">
    <property type="entry name" value="Bact_exopeptidase_dim_dom"/>
</dbReference>
<keyword evidence="8" id="KW-1185">Reference proteome</keyword>
<sequence>MSIDAIELTQRLLAVDTTNPPGAEDAAIDLLEAILGEAGFALRRHRFSPGRSNLVAHLAGRRPGPALAFTGHLDTVPLGDTAWSRHPLGEIDADGRIYGRGSSDMKGGVAAFVTAAIAAARTGTIGRDVVLVLTAGEERGCEGAVAMRRDKVELPEIGGWVVAEPTANRLGLGHKGALFLKLEFTGRTAHSAMPQLGDNAVYRAAQAALDIRDLELGGDAHPVLGSPTRNVSLLQGGHAINAVPDRAELVMDIRSVPGMDHDTLVEIVRQRTGRQAALSILYDLPPVWTNEQDAFVARCRAALSKHGCRDTSPIGMPFFTDAAILAAMAPAPVVIIGPGEPAQAHRTDEWCEMAEIERSVDIYRTLIAD</sequence>
<comment type="cofactor">
    <cofactor evidence="1">
        <name>Zn(2+)</name>
        <dbReference type="ChEBI" id="CHEBI:29105"/>
    </cofactor>
</comment>
<dbReference type="PANTHER" id="PTHR43808:SF8">
    <property type="entry name" value="PEPTIDASE M20 DIMERISATION DOMAIN-CONTAINING PROTEIN"/>
    <property type="match status" value="1"/>
</dbReference>
<evidence type="ECO:0000313" key="8">
    <source>
        <dbReference type="Proteomes" id="UP001549076"/>
    </source>
</evidence>
<dbReference type="SUPFAM" id="SSF55031">
    <property type="entry name" value="Bacterial exopeptidase dimerisation domain"/>
    <property type="match status" value="1"/>
</dbReference>
<name>A0ABV2N3S5_9HYPH</name>
<dbReference type="Pfam" id="PF01546">
    <property type="entry name" value="Peptidase_M20"/>
    <property type="match status" value="1"/>
</dbReference>
<comment type="similarity">
    <text evidence="2">Belongs to the peptidase M20A family.</text>
</comment>
<keyword evidence="5" id="KW-0862">Zinc</keyword>
<dbReference type="CDD" id="cd08659">
    <property type="entry name" value="M20_ArgE_DapE-like"/>
    <property type="match status" value="1"/>
</dbReference>
<evidence type="ECO:0000259" key="6">
    <source>
        <dbReference type="Pfam" id="PF07687"/>
    </source>
</evidence>
<dbReference type="Proteomes" id="UP001549076">
    <property type="component" value="Unassembled WGS sequence"/>
</dbReference>
<organism evidence="7 8">
    <name type="scientific">Aquamicrobium terrae</name>
    <dbReference type="NCBI Taxonomy" id="1324945"/>
    <lineage>
        <taxon>Bacteria</taxon>
        <taxon>Pseudomonadati</taxon>
        <taxon>Pseudomonadota</taxon>
        <taxon>Alphaproteobacteria</taxon>
        <taxon>Hyphomicrobiales</taxon>
        <taxon>Phyllobacteriaceae</taxon>
        <taxon>Aquamicrobium</taxon>
    </lineage>
</organism>
<dbReference type="Gene3D" id="3.30.70.360">
    <property type="match status" value="1"/>
</dbReference>
<dbReference type="InterPro" id="IPR011650">
    <property type="entry name" value="Peptidase_M20_dimer"/>
</dbReference>
<dbReference type="PANTHER" id="PTHR43808">
    <property type="entry name" value="ACETYLORNITHINE DEACETYLASE"/>
    <property type="match status" value="1"/>
</dbReference>
<proteinExistence type="inferred from homology"/>
<dbReference type="GO" id="GO:0009014">
    <property type="term" value="F:succinyl-diaminopimelate desuccinylase activity"/>
    <property type="evidence" value="ECO:0007669"/>
    <property type="project" value="UniProtKB-EC"/>
</dbReference>
<dbReference type="SUPFAM" id="SSF53187">
    <property type="entry name" value="Zn-dependent exopeptidases"/>
    <property type="match status" value="1"/>
</dbReference>
<evidence type="ECO:0000256" key="4">
    <source>
        <dbReference type="ARBA" id="ARBA00022801"/>
    </source>
</evidence>
<accession>A0ABV2N3S5</accession>
<evidence type="ECO:0000313" key="7">
    <source>
        <dbReference type="EMBL" id="MET3792777.1"/>
    </source>
</evidence>
<gene>
    <name evidence="7" type="ORF">ABID37_003000</name>
</gene>
<dbReference type="EC" id="3.5.1.18" evidence="7"/>
<dbReference type="InterPro" id="IPR050072">
    <property type="entry name" value="Peptidase_M20A"/>
</dbReference>
<evidence type="ECO:0000256" key="2">
    <source>
        <dbReference type="ARBA" id="ARBA00006247"/>
    </source>
</evidence>
<reference evidence="7 8" key="1">
    <citation type="submission" date="2024-06" db="EMBL/GenBank/DDBJ databases">
        <title>Genomic Encyclopedia of Type Strains, Phase IV (KMG-IV): sequencing the most valuable type-strain genomes for metagenomic binning, comparative biology and taxonomic classification.</title>
        <authorList>
            <person name="Goeker M."/>
        </authorList>
    </citation>
    <scope>NUCLEOTIDE SEQUENCE [LARGE SCALE GENOMIC DNA]</scope>
    <source>
        <strain evidence="7 8">DSM 27865</strain>
    </source>
</reference>
<dbReference type="EMBL" id="JBEPML010000010">
    <property type="protein sequence ID" value="MET3792777.1"/>
    <property type="molecule type" value="Genomic_DNA"/>
</dbReference>